<organism evidence="2 3">
    <name type="scientific">Actinoplanes derwentensis</name>
    <dbReference type="NCBI Taxonomy" id="113562"/>
    <lineage>
        <taxon>Bacteria</taxon>
        <taxon>Bacillati</taxon>
        <taxon>Actinomycetota</taxon>
        <taxon>Actinomycetes</taxon>
        <taxon>Micromonosporales</taxon>
        <taxon>Micromonosporaceae</taxon>
        <taxon>Actinoplanes</taxon>
    </lineage>
</organism>
<evidence type="ECO:0000256" key="1">
    <source>
        <dbReference type="SAM" id="MobiDB-lite"/>
    </source>
</evidence>
<dbReference type="AlphaFoldDB" id="A0A1H2ABL9"/>
<dbReference type="Proteomes" id="UP000198688">
    <property type="component" value="Chromosome I"/>
</dbReference>
<dbReference type="EMBL" id="LT629758">
    <property type="protein sequence ID" value="SDT43259.1"/>
    <property type="molecule type" value="Genomic_DNA"/>
</dbReference>
<gene>
    <name evidence="2" type="ORF">SAMN04489716_3768</name>
</gene>
<accession>A0A1H2ABL9</accession>
<reference evidence="2 3" key="1">
    <citation type="submission" date="2016-10" db="EMBL/GenBank/DDBJ databases">
        <authorList>
            <person name="de Groot N.N."/>
        </authorList>
    </citation>
    <scope>NUCLEOTIDE SEQUENCE [LARGE SCALE GENOMIC DNA]</scope>
    <source>
        <strain evidence="2 3">DSM 43941</strain>
    </source>
</reference>
<proteinExistence type="predicted"/>
<keyword evidence="3" id="KW-1185">Reference proteome</keyword>
<protein>
    <submittedName>
        <fullName evidence="2">Uncharacterized protein</fullName>
    </submittedName>
</protein>
<evidence type="ECO:0000313" key="3">
    <source>
        <dbReference type="Proteomes" id="UP000198688"/>
    </source>
</evidence>
<name>A0A1H2ABL9_9ACTN</name>
<sequence>MIQLWTYNASGGRRTVDPAALTGALESASPEDCPVFSRELPAASIVPFRGGAEILLDPGGLTSRDWRPAPPWDGRPGRLPAPE</sequence>
<feature type="region of interest" description="Disordered" evidence="1">
    <location>
        <begin position="59"/>
        <end position="83"/>
    </location>
</feature>
<evidence type="ECO:0000313" key="2">
    <source>
        <dbReference type="EMBL" id="SDT43259.1"/>
    </source>
</evidence>
<dbReference type="RefSeq" id="WP_092545833.1">
    <property type="nucleotide sequence ID" value="NZ_BOMJ01000068.1"/>
</dbReference>
<feature type="compositionally biased region" description="Pro residues" evidence="1">
    <location>
        <begin position="68"/>
        <end position="83"/>
    </location>
</feature>